<dbReference type="InterPro" id="IPR001841">
    <property type="entry name" value="Znf_RING"/>
</dbReference>
<dbReference type="Pfam" id="PF14369">
    <property type="entry name" value="Zn_ribbon_19"/>
    <property type="match status" value="1"/>
</dbReference>
<reference evidence="11" key="1">
    <citation type="journal article" date="2019" name="Sci. Rep.">
        <title>Draft genome of Tanacetum cinerariifolium, the natural source of mosquito coil.</title>
        <authorList>
            <person name="Yamashiro T."/>
            <person name="Shiraishi A."/>
            <person name="Satake H."/>
            <person name="Nakayama K."/>
        </authorList>
    </citation>
    <scope>NUCLEOTIDE SEQUENCE</scope>
</reference>
<dbReference type="Pfam" id="PF13639">
    <property type="entry name" value="zf-RING_2"/>
    <property type="match status" value="1"/>
</dbReference>
<dbReference type="InterPro" id="IPR039525">
    <property type="entry name" value="RNF126-like_zinc-ribbon"/>
</dbReference>
<keyword evidence="4" id="KW-0479">Metal-binding</keyword>
<dbReference type="Gene3D" id="3.30.40.10">
    <property type="entry name" value="Zinc/RING finger domain, C3HC4 (zinc finger)"/>
    <property type="match status" value="1"/>
</dbReference>
<keyword evidence="6" id="KW-0833">Ubl conjugation pathway</keyword>
<evidence type="ECO:0000256" key="6">
    <source>
        <dbReference type="ARBA" id="ARBA00022786"/>
    </source>
</evidence>
<evidence type="ECO:0000259" key="10">
    <source>
        <dbReference type="PROSITE" id="PS50089"/>
    </source>
</evidence>
<dbReference type="SMART" id="SM00184">
    <property type="entry name" value="RING"/>
    <property type="match status" value="1"/>
</dbReference>
<evidence type="ECO:0000256" key="3">
    <source>
        <dbReference type="ARBA" id="ARBA00022679"/>
    </source>
</evidence>
<comment type="caution">
    <text evidence="11">The sequence shown here is derived from an EMBL/GenBank/DDBJ whole genome shotgun (WGS) entry which is preliminary data.</text>
</comment>
<dbReference type="EMBL" id="BKCJ010566594">
    <property type="protein sequence ID" value="GFB16708.1"/>
    <property type="molecule type" value="Genomic_DNA"/>
</dbReference>
<dbReference type="InterPro" id="IPR013083">
    <property type="entry name" value="Znf_RING/FYVE/PHD"/>
</dbReference>
<accession>A0A699KXL8</accession>
<dbReference type="FunFam" id="3.30.40.10:FF:000022">
    <property type="entry name" value="E3 ubiquitin-protein ligase RING1-like"/>
    <property type="match status" value="1"/>
</dbReference>
<gene>
    <name evidence="11" type="ORF">Tci_688679</name>
</gene>
<protein>
    <recommendedName>
        <fullName evidence="2">RING-type E3 ubiquitin transferase</fullName>
        <ecNumber evidence="2">2.3.2.27</ecNumber>
    </recommendedName>
</protein>
<feature type="non-terminal residue" evidence="11">
    <location>
        <position position="1"/>
    </location>
</feature>
<dbReference type="GO" id="GO:0005737">
    <property type="term" value="C:cytoplasm"/>
    <property type="evidence" value="ECO:0007669"/>
    <property type="project" value="TreeGrafter"/>
</dbReference>
<feature type="domain" description="RING-type" evidence="10">
    <location>
        <begin position="46"/>
        <end position="87"/>
    </location>
</feature>
<evidence type="ECO:0000256" key="5">
    <source>
        <dbReference type="ARBA" id="ARBA00022771"/>
    </source>
</evidence>
<keyword evidence="5 8" id="KW-0863">Zinc-finger</keyword>
<dbReference type="GO" id="GO:0008270">
    <property type="term" value="F:zinc ion binding"/>
    <property type="evidence" value="ECO:0007669"/>
    <property type="project" value="UniProtKB-KW"/>
</dbReference>
<keyword evidence="7" id="KW-0862">Zinc</keyword>
<feature type="non-terminal residue" evidence="11">
    <location>
        <position position="366"/>
    </location>
</feature>
<dbReference type="AlphaFoldDB" id="A0A699KXL8"/>
<proteinExistence type="predicted"/>
<organism evidence="11">
    <name type="scientific">Tanacetum cinerariifolium</name>
    <name type="common">Dalmatian daisy</name>
    <name type="synonym">Chrysanthemum cinerariifolium</name>
    <dbReference type="NCBI Taxonomy" id="118510"/>
    <lineage>
        <taxon>Eukaryota</taxon>
        <taxon>Viridiplantae</taxon>
        <taxon>Streptophyta</taxon>
        <taxon>Embryophyta</taxon>
        <taxon>Tracheophyta</taxon>
        <taxon>Spermatophyta</taxon>
        <taxon>Magnoliopsida</taxon>
        <taxon>eudicotyledons</taxon>
        <taxon>Gunneridae</taxon>
        <taxon>Pentapetalae</taxon>
        <taxon>asterids</taxon>
        <taxon>campanulids</taxon>
        <taxon>Asterales</taxon>
        <taxon>Asteraceae</taxon>
        <taxon>Asteroideae</taxon>
        <taxon>Anthemideae</taxon>
        <taxon>Anthemidinae</taxon>
        <taxon>Tanacetum</taxon>
    </lineage>
</organism>
<name>A0A699KXL8_TANCI</name>
<evidence type="ECO:0000256" key="2">
    <source>
        <dbReference type="ARBA" id="ARBA00012483"/>
    </source>
</evidence>
<evidence type="ECO:0000313" key="11">
    <source>
        <dbReference type="EMBL" id="GFB16708.1"/>
    </source>
</evidence>
<feature type="region of interest" description="Disordered" evidence="9">
    <location>
        <begin position="130"/>
        <end position="158"/>
    </location>
</feature>
<feature type="compositionally biased region" description="Low complexity" evidence="9">
    <location>
        <begin position="130"/>
        <end position="152"/>
    </location>
</feature>
<sequence length="366" mass="41047">GHGLEQLLQHLAENDPNRYGTPPAKKEAVEAIPTVTIKEHEKSVQCSVCLDDFVVGNEVKEMPCKHMFHDKCIIPWLELHSSCPVCRYELPSDETKLNQEREGNTEDGEDGNLSRFSVSLPWPFSSLFSSSGPESGSSVTSTSATGGSSSTPPHGEEDHYRESIRYYCHQCTRPVVPVLGIETIKCSSCNGDFVEEMSSVTADQDHQEIGSDADRDRALSLWAPILLGMMNNPRRARRFRHIEFDNDDEESDRFDSRERYRRFQFQNPRDELEREGIDDFARRRRRGPTVTLQLSGDGDRERVIMINPFNQTIVVQGGGGGNGSQTHPIGSLGDYFTGHGLEQLLQHLAENDPNRYGTPPAKKEAV</sequence>
<dbReference type="EC" id="2.3.2.27" evidence="2"/>
<dbReference type="CDD" id="cd16667">
    <property type="entry name" value="RING-H2_RNF126-like"/>
    <property type="match status" value="1"/>
</dbReference>
<evidence type="ECO:0000256" key="9">
    <source>
        <dbReference type="SAM" id="MobiDB-lite"/>
    </source>
</evidence>
<evidence type="ECO:0000256" key="1">
    <source>
        <dbReference type="ARBA" id="ARBA00000900"/>
    </source>
</evidence>
<dbReference type="GO" id="GO:0061630">
    <property type="term" value="F:ubiquitin protein ligase activity"/>
    <property type="evidence" value="ECO:0007669"/>
    <property type="project" value="UniProtKB-EC"/>
</dbReference>
<dbReference type="GO" id="GO:0016567">
    <property type="term" value="P:protein ubiquitination"/>
    <property type="evidence" value="ECO:0007669"/>
    <property type="project" value="TreeGrafter"/>
</dbReference>
<dbReference type="PANTHER" id="PTHR15710:SF22">
    <property type="entry name" value="RING-TYPE E3 UBIQUITIN TRANSFERASE"/>
    <property type="match status" value="1"/>
</dbReference>
<comment type="catalytic activity">
    <reaction evidence="1">
        <text>S-ubiquitinyl-[E2 ubiquitin-conjugating enzyme]-L-cysteine + [acceptor protein]-L-lysine = [E2 ubiquitin-conjugating enzyme]-L-cysteine + N(6)-ubiquitinyl-[acceptor protein]-L-lysine.</text>
        <dbReference type="EC" id="2.3.2.27"/>
    </reaction>
</comment>
<evidence type="ECO:0000256" key="7">
    <source>
        <dbReference type="ARBA" id="ARBA00022833"/>
    </source>
</evidence>
<keyword evidence="3" id="KW-0808">Transferase</keyword>
<evidence type="ECO:0000256" key="8">
    <source>
        <dbReference type="PROSITE-ProRule" id="PRU00175"/>
    </source>
</evidence>
<dbReference type="PANTHER" id="PTHR15710">
    <property type="entry name" value="E3 UBIQUITIN-PROTEIN LIGASE PRAJA"/>
    <property type="match status" value="1"/>
</dbReference>
<dbReference type="SUPFAM" id="SSF57850">
    <property type="entry name" value="RING/U-box"/>
    <property type="match status" value="1"/>
</dbReference>
<evidence type="ECO:0000256" key="4">
    <source>
        <dbReference type="ARBA" id="ARBA00022723"/>
    </source>
</evidence>
<dbReference type="PROSITE" id="PS50089">
    <property type="entry name" value="ZF_RING_2"/>
    <property type="match status" value="1"/>
</dbReference>